<keyword evidence="2" id="KW-1185">Reference proteome</keyword>
<protein>
    <submittedName>
        <fullName evidence="1">Uncharacterized protein</fullName>
    </submittedName>
</protein>
<organism evidence="1 2">
    <name type="scientific">Mycena maculata</name>
    <dbReference type="NCBI Taxonomy" id="230809"/>
    <lineage>
        <taxon>Eukaryota</taxon>
        <taxon>Fungi</taxon>
        <taxon>Dikarya</taxon>
        <taxon>Basidiomycota</taxon>
        <taxon>Agaricomycotina</taxon>
        <taxon>Agaricomycetes</taxon>
        <taxon>Agaricomycetidae</taxon>
        <taxon>Agaricales</taxon>
        <taxon>Marasmiineae</taxon>
        <taxon>Mycenaceae</taxon>
        <taxon>Mycena</taxon>
    </lineage>
</organism>
<dbReference type="Proteomes" id="UP001215280">
    <property type="component" value="Unassembled WGS sequence"/>
</dbReference>
<dbReference type="EMBL" id="JARJLG010000012">
    <property type="protein sequence ID" value="KAJ7776515.1"/>
    <property type="molecule type" value="Genomic_DNA"/>
</dbReference>
<reference evidence="1" key="1">
    <citation type="submission" date="2023-03" db="EMBL/GenBank/DDBJ databases">
        <title>Massive genome expansion in bonnet fungi (Mycena s.s.) driven by repeated elements and novel gene families across ecological guilds.</title>
        <authorList>
            <consortium name="Lawrence Berkeley National Laboratory"/>
            <person name="Harder C.B."/>
            <person name="Miyauchi S."/>
            <person name="Viragh M."/>
            <person name="Kuo A."/>
            <person name="Thoen E."/>
            <person name="Andreopoulos B."/>
            <person name="Lu D."/>
            <person name="Skrede I."/>
            <person name="Drula E."/>
            <person name="Henrissat B."/>
            <person name="Morin E."/>
            <person name="Kohler A."/>
            <person name="Barry K."/>
            <person name="LaButti K."/>
            <person name="Morin E."/>
            <person name="Salamov A."/>
            <person name="Lipzen A."/>
            <person name="Mereny Z."/>
            <person name="Hegedus B."/>
            <person name="Baldrian P."/>
            <person name="Stursova M."/>
            <person name="Weitz H."/>
            <person name="Taylor A."/>
            <person name="Grigoriev I.V."/>
            <person name="Nagy L.G."/>
            <person name="Martin F."/>
            <person name="Kauserud H."/>
        </authorList>
    </citation>
    <scope>NUCLEOTIDE SEQUENCE</scope>
    <source>
        <strain evidence="1">CBHHK188m</strain>
    </source>
</reference>
<proteinExistence type="predicted"/>
<accession>A0AAD7K1Q2</accession>
<evidence type="ECO:0000313" key="2">
    <source>
        <dbReference type="Proteomes" id="UP001215280"/>
    </source>
</evidence>
<sequence>MDAAQVLSIMKYNNPVYTGIPNDMLPEKVVPRFIKVCWRPGKEPVHDFKSLVSPVQYTHLMDLTYIDSTESLNGFSLFVYGLKITKILDWWRHKEMHEWIVPCIVKPSP</sequence>
<dbReference type="AlphaFoldDB" id="A0AAD7K1Q2"/>
<comment type="caution">
    <text evidence="1">The sequence shown here is derived from an EMBL/GenBank/DDBJ whole genome shotgun (WGS) entry which is preliminary data.</text>
</comment>
<name>A0AAD7K1Q2_9AGAR</name>
<evidence type="ECO:0000313" key="1">
    <source>
        <dbReference type="EMBL" id="KAJ7776515.1"/>
    </source>
</evidence>
<gene>
    <name evidence="1" type="ORF">DFH07DRAFT_766713</name>
</gene>